<organism evidence="1 2">
    <name type="scientific">Rufibacter latericius</name>
    <dbReference type="NCBI Taxonomy" id="2487040"/>
    <lineage>
        <taxon>Bacteria</taxon>
        <taxon>Pseudomonadati</taxon>
        <taxon>Bacteroidota</taxon>
        <taxon>Cytophagia</taxon>
        <taxon>Cytophagales</taxon>
        <taxon>Hymenobacteraceae</taxon>
        <taxon>Rufibacter</taxon>
    </lineage>
</organism>
<evidence type="ECO:0000313" key="1">
    <source>
        <dbReference type="EMBL" id="RNI30733.1"/>
    </source>
</evidence>
<dbReference type="InterPro" id="IPR039923">
    <property type="entry name" value="Protodermal_1"/>
</dbReference>
<dbReference type="RefSeq" id="WP_123125946.1">
    <property type="nucleotide sequence ID" value="NZ_RJJD01000002.1"/>
</dbReference>
<sequence>MVNYYNCPDRARNALLKQAHGLWRHLMILLAACLFISNPGVSQTTTLGYYVPCSPPICAAPTHPTCENPYGSVTVINPPAGSGYYYSIDGGPFQASAYFGKLEPGYHYIRVRKGYDGCISYPTKVYINPRPYIPAAPTCVVTTHPTCDKPYGSVTVTNPPAGSGYYYSIDNGPFQASPYFGYLQPGYHYIRVRKGYHGCPSYPTKVYIYPVPSKPYVHVTAGPSYCHYNVPTVRITATASGGSGTGYTYVFTRPDGSTFADADGVIEVTQPGTYRVVVTDSRGCKAYGSVTPYFVPCKPYAGCSPGYWKNHHSSWCDKYDPSSSFFGVFNTYGNTGGLSSSLTLDGALNTGGGGYAALARQATAALLNACNYGVNYPYTEYQIKTAVISAFRYGTATLGGKYYGSVEALKNELDRANNLGCPLNGPNNATSTNIESSIAEEGIHKGLNTAIDISAYPNPYTESASINFTVQSGGEYTLFVHDLNGRVVQELGTGIAEAGKSYGFILDTDLPAGLYIARLKIGNETKAIRIMRRK</sequence>
<dbReference type="EMBL" id="RJJD01000002">
    <property type="protein sequence ID" value="RNI30733.1"/>
    <property type="molecule type" value="Genomic_DNA"/>
</dbReference>
<dbReference type="OrthoDB" id="861786at2"/>
<dbReference type="Gene3D" id="2.60.40.10">
    <property type="entry name" value="Immunoglobulins"/>
    <property type="match status" value="1"/>
</dbReference>
<keyword evidence="2" id="KW-1185">Reference proteome</keyword>
<evidence type="ECO:0000313" key="2">
    <source>
        <dbReference type="Proteomes" id="UP000272117"/>
    </source>
</evidence>
<accession>A0A3M9N0S6</accession>
<comment type="caution">
    <text evidence="1">The sequence shown here is derived from an EMBL/GenBank/DDBJ whole genome shotgun (WGS) entry which is preliminary data.</text>
</comment>
<dbReference type="PANTHER" id="PTHR33210:SF18">
    <property type="entry name" value="PROTODERMAL FACTOR 1"/>
    <property type="match status" value="1"/>
</dbReference>
<dbReference type="Proteomes" id="UP000272117">
    <property type="component" value="Unassembled WGS sequence"/>
</dbReference>
<dbReference type="AlphaFoldDB" id="A0A3M9N0S6"/>
<protein>
    <submittedName>
        <fullName evidence="1">T9SS C-terminal target domain-containing protein</fullName>
    </submittedName>
</protein>
<proteinExistence type="predicted"/>
<dbReference type="NCBIfam" id="TIGR04183">
    <property type="entry name" value="Por_Secre_tail"/>
    <property type="match status" value="1"/>
</dbReference>
<dbReference type="InterPro" id="IPR013783">
    <property type="entry name" value="Ig-like_fold"/>
</dbReference>
<reference evidence="1 2" key="1">
    <citation type="submission" date="2018-11" db="EMBL/GenBank/DDBJ databases">
        <title>Rufibacter latericius sp. nov., isolated from water in Baiyang Lake.</title>
        <authorList>
            <person name="Yang Y."/>
        </authorList>
    </citation>
    <scope>NUCLEOTIDE SEQUENCE [LARGE SCALE GENOMIC DNA]</scope>
    <source>
        <strain evidence="1 2">R-22-1c-1</strain>
    </source>
</reference>
<dbReference type="PANTHER" id="PTHR33210">
    <property type="entry name" value="PROTODERMAL FACTOR 1"/>
    <property type="match status" value="1"/>
</dbReference>
<gene>
    <name evidence="1" type="ORF">EFB08_05675</name>
</gene>
<dbReference type="InterPro" id="IPR026444">
    <property type="entry name" value="Secre_tail"/>
</dbReference>
<name>A0A3M9N0S6_9BACT</name>